<dbReference type="KEGG" id="fam:OYT1_ch0963"/>
<organism evidence="1 2">
    <name type="scientific">Ferriphaselus amnicola</name>
    <dbReference type="NCBI Taxonomy" id="1188319"/>
    <lineage>
        <taxon>Bacteria</taxon>
        <taxon>Pseudomonadati</taxon>
        <taxon>Pseudomonadota</taxon>
        <taxon>Betaproteobacteria</taxon>
        <taxon>Nitrosomonadales</taxon>
        <taxon>Gallionellaceae</taxon>
        <taxon>Ferriphaselus</taxon>
    </lineage>
</organism>
<protein>
    <submittedName>
        <fullName evidence="1">Uncharacterized protein</fullName>
    </submittedName>
</protein>
<dbReference type="EMBL" id="AP018738">
    <property type="protein sequence ID" value="BBE50524.1"/>
    <property type="molecule type" value="Genomic_DNA"/>
</dbReference>
<dbReference type="RefSeq" id="WP_269460710.1">
    <property type="nucleotide sequence ID" value="NZ_AP018738.1"/>
</dbReference>
<evidence type="ECO:0000313" key="2">
    <source>
        <dbReference type="Proteomes" id="UP000033070"/>
    </source>
</evidence>
<evidence type="ECO:0000313" key="1">
    <source>
        <dbReference type="EMBL" id="BBE50524.1"/>
    </source>
</evidence>
<dbReference type="AlphaFoldDB" id="A0A2Z6GAS7"/>
<dbReference type="STRING" id="1188319.OYT1_01832"/>
<proteinExistence type="predicted"/>
<dbReference type="Proteomes" id="UP000033070">
    <property type="component" value="Chromosome"/>
</dbReference>
<gene>
    <name evidence="1" type="ORF">OYT1_ch0963</name>
</gene>
<reference evidence="1 2" key="1">
    <citation type="submission" date="2018-06" db="EMBL/GenBank/DDBJ databases">
        <title>OYT1 Genome Sequencing.</title>
        <authorList>
            <person name="Kato S."/>
            <person name="Itoh T."/>
            <person name="Ohkuma M."/>
        </authorList>
    </citation>
    <scope>NUCLEOTIDE SEQUENCE [LARGE SCALE GENOMIC DNA]</scope>
    <source>
        <strain evidence="1 2">OYT1</strain>
    </source>
</reference>
<accession>A0A2Z6GAS7</accession>
<name>A0A2Z6GAS7_9PROT</name>
<sequence>MNKNDIWDALISGISSGIGGGDSLALKQSEGVDLSVAVKVALNN</sequence>
<keyword evidence="2" id="KW-1185">Reference proteome</keyword>